<protein>
    <submittedName>
        <fullName evidence="2">NAD(P)-dependent oxidoreductase</fullName>
    </submittedName>
</protein>
<dbReference type="SUPFAM" id="SSF51735">
    <property type="entry name" value="NAD(P)-binding Rossmann-fold domains"/>
    <property type="match status" value="1"/>
</dbReference>
<organism evidence="2 3">
    <name type="scientific">Streptomyces katrae</name>
    <dbReference type="NCBI Taxonomy" id="68223"/>
    <lineage>
        <taxon>Bacteria</taxon>
        <taxon>Bacillati</taxon>
        <taxon>Actinomycetota</taxon>
        <taxon>Actinomycetes</taxon>
        <taxon>Kitasatosporales</taxon>
        <taxon>Streptomycetaceae</taxon>
        <taxon>Streptomyces</taxon>
    </lineage>
</organism>
<feature type="domain" description="NAD-dependent epimerase/dehydratase" evidence="1">
    <location>
        <begin position="3"/>
        <end position="225"/>
    </location>
</feature>
<dbReference type="InterPro" id="IPR036291">
    <property type="entry name" value="NAD(P)-bd_dom_sf"/>
</dbReference>
<proteinExistence type="predicted"/>
<dbReference type="Pfam" id="PF01370">
    <property type="entry name" value="Epimerase"/>
    <property type="match status" value="1"/>
</dbReference>
<dbReference type="EMBL" id="JASITI010000006">
    <property type="protein sequence ID" value="MDK9495328.1"/>
    <property type="molecule type" value="Genomic_DNA"/>
</dbReference>
<name>A0ABT7GPC9_9ACTN</name>
<dbReference type="InterPro" id="IPR051783">
    <property type="entry name" value="NAD(P)-dependent_oxidoreduct"/>
</dbReference>
<dbReference type="InterPro" id="IPR001509">
    <property type="entry name" value="Epimerase_deHydtase"/>
</dbReference>
<accession>A0ABT7GPC9</accession>
<evidence type="ECO:0000313" key="3">
    <source>
        <dbReference type="Proteomes" id="UP001223390"/>
    </source>
</evidence>
<evidence type="ECO:0000259" key="1">
    <source>
        <dbReference type="Pfam" id="PF01370"/>
    </source>
</evidence>
<dbReference type="Gene3D" id="3.40.50.720">
    <property type="entry name" value="NAD(P)-binding Rossmann-like Domain"/>
    <property type="match status" value="1"/>
</dbReference>
<dbReference type="PANTHER" id="PTHR48079">
    <property type="entry name" value="PROTEIN YEEZ"/>
    <property type="match status" value="1"/>
</dbReference>
<evidence type="ECO:0000313" key="2">
    <source>
        <dbReference type="EMBL" id="MDK9495328.1"/>
    </source>
</evidence>
<dbReference type="Proteomes" id="UP001223390">
    <property type="component" value="Unassembled WGS sequence"/>
</dbReference>
<comment type="caution">
    <text evidence="2">The sequence shown here is derived from an EMBL/GenBank/DDBJ whole genome shotgun (WGS) entry which is preliminary data.</text>
</comment>
<reference evidence="2 3" key="1">
    <citation type="submission" date="2023-05" db="EMBL/GenBank/DDBJ databases">
        <title>Sequencing and Assembly of Streptomyces sp. NP73.</title>
        <authorList>
            <person name="Konwar A.N."/>
            <person name="Saikia K."/>
            <person name="Thakur D."/>
        </authorList>
    </citation>
    <scope>NUCLEOTIDE SEQUENCE [LARGE SCALE GENOMIC DNA]</scope>
    <source>
        <strain evidence="2 3">NP73</strain>
    </source>
</reference>
<dbReference type="PANTHER" id="PTHR48079:SF6">
    <property type="entry name" value="NAD(P)-BINDING DOMAIN-CONTAINING PROTEIN-RELATED"/>
    <property type="match status" value="1"/>
</dbReference>
<gene>
    <name evidence="2" type="ORF">QEZ40_005975</name>
</gene>
<dbReference type="RefSeq" id="WP_285340983.1">
    <property type="nucleotide sequence ID" value="NZ_JASITI010000006.1"/>
</dbReference>
<keyword evidence="3" id="KW-1185">Reference proteome</keyword>
<sequence>MLVLLAGASGVLGRRAAAALRAAGHEVAGLGRGAGMDVRADLLDREGLLRAVDGRRFDAVVHAATALSGKAMAAHRDMAATNRLRTEGTLNLLAAARETGARRFLVESMMFGYGYGDHGAALIGEDDGFGPRGASAALERHVGAMRAKEELAFTADGIEGVSLRFGLFYGAGTTDTHLVPLLRGRKLPVVADRGRALSWVDAGDAARAVVLALESGRAGQAYNIADDTPVGWGAHVGAVADAFGAPAPMRVPLWVLRAAPLAHAIMGSSLRLSNAKARRELGWEPRYGSSPEGVRALAAAGAERVSGM</sequence>